<dbReference type="InterPro" id="IPR007922">
    <property type="entry name" value="DciA-like"/>
</dbReference>
<gene>
    <name evidence="2" type="ORF">GCM10011575_31490</name>
</gene>
<dbReference type="Proteomes" id="UP000613840">
    <property type="component" value="Unassembled WGS sequence"/>
</dbReference>
<evidence type="ECO:0000313" key="3">
    <source>
        <dbReference type="Proteomes" id="UP000613840"/>
    </source>
</evidence>
<keyword evidence="3" id="KW-1185">Reference proteome</keyword>
<evidence type="ECO:0000313" key="2">
    <source>
        <dbReference type="EMBL" id="GGL70693.1"/>
    </source>
</evidence>
<comment type="caution">
    <text evidence="2">The sequence shown here is derived from an EMBL/GenBank/DDBJ whole genome shotgun (WGS) entry which is preliminary data.</text>
</comment>
<reference evidence="2" key="1">
    <citation type="journal article" date="2014" name="Int. J. Syst. Evol. Microbiol.">
        <title>Complete genome sequence of Corynebacterium casei LMG S-19264T (=DSM 44701T), isolated from a smear-ripened cheese.</title>
        <authorList>
            <consortium name="US DOE Joint Genome Institute (JGI-PGF)"/>
            <person name="Walter F."/>
            <person name="Albersmeier A."/>
            <person name="Kalinowski J."/>
            <person name="Ruckert C."/>
        </authorList>
    </citation>
    <scope>NUCLEOTIDE SEQUENCE</scope>
    <source>
        <strain evidence="2">CGMCC 4.7306</strain>
    </source>
</reference>
<feature type="region of interest" description="Disordered" evidence="1">
    <location>
        <begin position="1"/>
        <end position="81"/>
    </location>
</feature>
<dbReference type="AlphaFoldDB" id="A0A917SCL8"/>
<dbReference type="RefSeq" id="WP_188896336.1">
    <property type="nucleotide sequence ID" value="NZ_BMMZ01000008.1"/>
</dbReference>
<protein>
    <submittedName>
        <fullName evidence="2">UPF0232 protein</fullName>
    </submittedName>
</protein>
<feature type="compositionally biased region" description="Basic residues" evidence="1">
    <location>
        <begin position="52"/>
        <end position="62"/>
    </location>
</feature>
<evidence type="ECO:0000256" key="1">
    <source>
        <dbReference type="SAM" id="MobiDB-lite"/>
    </source>
</evidence>
<proteinExistence type="predicted"/>
<sequence>MADAQDRSVEESDNRRHAADIEESVTPRREEEHDPTGLGLARAIAGSVAGGKYRRRRSKQHQRPVDPQSTGAHPDDRDPQLLGSALDRLVESQGWSKQISVRLLLGRWPVLVGPVNAAHSTPIGYQDTVVTVQAESTVWATSLRAMAPQLVAKLNELLGDGTVTRVEIIGPDVPSWKKGRRSVRDGRGPRDTYG</sequence>
<accession>A0A917SCL8</accession>
<name>A0A917SCL8_9ACTN</name>
<reference evidence="2" key="2">
    <citation type="submission" date="2020-09" db="EMBL/GenBank/DDBJ databases">
        <authorList>
            <person name="Sun Q."/>
            <person name="Zhou Y."/>
        </authorList>
    </citation>
    <scope>NUCLEOTIDE SEQUENCE</scope>
    <source>
        <strain evidence="2">CGMCC 4.7306</strain>
    </source>
</reference>
<dbReference type="EMBL" id="BMMZ01000008">
    <property type="protein sequence ID" value="GGL70693.1"/>
    <property type="molecule type" value="Genomic_DNA"/>
</dbReference>
<feature type="compositionally biased region" description="Basic and acidic residues" evidence="1">
    <location>
        <begin position="1"/>
        <end position="35"/>
    </location>
</feature>
<dbReference type="PANTHER" id="PTHR36456">
    <property type="entry name" value="UPF0232 PROTEIN SCO3875"/>
    <property type="match status" value="1"/>
</dbReference>
<dbReference type="Pfam" id="PF05258">
    <property type="entry name" value="DciA"/>
    <property type="match status" value="1"/>
</dbReference>
<organism evidence="2 3">
    <name type="scientific">Microlunatus endophyticus</name>
    <dbReference type="NCBI Taxonomy" id="1716077"/>
    <lineage>
        <taxon>Bacteria</taxon>
        <taxon>Bacillati</taxon>
        <taxon>Actinomycetota</taxon>
        <taxon>Actinomycetes</taxon>
        <taxon>Propionibacteriales</taxon>
        <taxon>Propionibacteriaceae</taxon>
        <taxon>Microlunatus</taxon>
    </lineage>
</organism>
<dbReference type="PANTHER" id="PTHR36456:SF1">
    <property type="entry name" value="UPF0232 PROTEIN SCO3875"/>
    <property type="match status" value="1"/>
</dbReference>